<evidence type="ECO:0000256" key="4">
    <source>
        <dbReference type="ARBA" id="ARBA00022679"/>
    </source>
</evidence>
<reference evidence="11 12" key="1">
    <citation type="submission" date="2017-06" db="EMBL/GenBank/DDBJ databases">
        <authorList>
            <person name="Kim H.J."/>
            <person name="Triplett B.A."/>
        </authorList>
    </citation>
    <scope>NUCLEOTIDE SEQUENCE [LARGE SCALE GENOMIC DNA]</scope>
    <source>
        <strain evidence="11 12">DSM 13116</strain>
    </source>
</reference>
<dbReference type="Pfam" id="PF00512">
    <property type="entry name" value="HisKA"/>
    <property type="match status" value="1"/>
</dbReference>
<dbReference type="SMART" id="SM00388">
    <property type="entry name" value="HisKA"/>
    <property type="match status" value="1"/>
</dbReference>
<feature type="transmembrane region" description="Helical" evidence="9">
    <location>
        <begin position="13"/>
        <end position="34"/>
    </location>
</feature>
<protein>
    <recommendedName>
        <fullName evidence="2">histidine kinase</fullName>
        <ecNumber evidence="2">2.7.13.3</ecNumber>
    </recommendedName>
</protein>
<comment type="catalytic activity">
    <reaction evidence="1">
        <text>ATP + protein L-histidine = ADP + protein N-phospho-L-histidine.</text>
        <dbReference type="EC" id="2.7.13.3"/>
    </reaction>
</comment>
<keyword evidence="9" id="KW-0472">Membrane</keyword>
<dbReference type="PROSITE" id="PS50109">
    <property type="entry name" value="HIS_KIN"/>
    <property type="match status" value="1"/>
</dbReference>
<evidence type="ECO:0000256" key="6">
    <source>
        <dbReference type="ARBA" id="ARBA00022777"/>
    </source>
</evidence>
<evidence type="ECO:0000256" key="5">
    <source>
        <dbReference type="ARBA" id="ARBA00022741"/>
    </source>
</evidence>
<evidence type="ECO:0000256" key="2">
    <source>
        <dbReference type="ARBA" id="ARBA00012438"/>
    </source>
</evidence>
<dbReference type="EC" id="2.7.13.3" evidence="2"/>
<keyword evidence="4" id="KW-0808">Transferase</keyword>
<dbReference type="InterPro" id="IPR003594">
    <property type="entry name" value="HATPase_dom"/>
</dbReference>
<dbReference type="SUPFAM" id="SSF55874">
    <property type="entry name" value="ATPase domain of HSP90 chaperone/DNA topoisomerase II/histidine kinase"/>
    <property type="match status" value="1"/>
</dbReference>
<dbReference type="GO" id="GO:0000155">
    <property type="term" value="F:phosphorelay sensor kinase activity"/>
    <property type="evidence" value="ECO:0007669"/>
    <property type="project" value="InterPro"/>
</dbReference>
<evidence type="ECO:0000259" key="10">
    <source>
        <dbReference type="PROSITE" id="PS50109"/>
    </source>
</evidence>
<dbReference type="CDD" id="cd00082">
    <property type="entry name" value="HisKA"/>
    <property type="match status" value="1"/>
</dbReference>
<evidence type="ECO:0000313" key="12">
    <source>
        <dbReference type="Proteomes" id="UP000198324"/>
    </source>
</evidence>
<dbReference type="InterPro" id="IPR005467">
    <property type="entry name" value="His_kinase_dom"/>
</dbReference>
<dbReference type="CDD" id="cd00075">
    <property type="entry name" value="HATPase"/>
    <property type="match status" value="1"/>
</dbReference>
<keyword evidence="7" id="KW-0067">ATP-binding</keyword>
<evidence type="ECO:0000256" key="8">
    <source>
        <dbReference type="ARBA" id="ARBA00023012"/>
    </source>
</evidence>
<dbReference type="Proteomes" id="UP000198324">
    <property type="component" value="Unassembled WGS sequence"/>
</dbReference>
<dbReference type="PANTHER" id="PTHR43065:SF10">
    <property type="entry name" value="PEROXIDE STRESS-ACTIVATED HISTIDINE KINASE MAK3"/>
    <property type="match status" value="1"/>
</dbReference>
<dbReference type="SUPFAM" id="SSF47384">
    <property type="entry name" value="Homodimeric domain of signal transducing histidine kinase"/>
    <property type="match status" value="1"/>
</dbReference>
<dbReference type="OrthoDB" id="9808844at2"/>
<accession>A0A239CLV1</accession>
<proteinExistence type="predicted"/>
<evidence type="ECO:0000256" key="9">
    <source>
        <dbReference type="SAM" id="Phobius"/>
    </source>
</evidence>
<keyword evidence="6 11" id="KW-0418">Kinase</keyword>
<keyword evidence="12" id="KW-1185">Reference proteome</keyword>
<gene>
    <name evidence="11" type="ORF">SAMN04488503_3174</name>
</gene>
<evidence type="ECO:0000256" key="3">
    <source>
        <dbReference type="ARBA" id="ARBA00022553"/>
    </source>
</evidence>
<dbReference type="InterPro" id="IPR003661">
    <property type="entry name" value="HisK_dim/P_dom"/>
</dbReference>
<dbReference type="SMART" id="SM00387">
    <property type="entry name" value="HATPase_c"/>
    <property type="match status" value="1"/>
</dbReference>
<evidence type="ECO:0000313" key="11">
    <source>
        <dbReference type="EMBL" id="SNS20484.1"/>
    </source>
</evidence>
<keyword evidence="9" id="KW-0812">Transmembrane</keyword>
<dbReference type="InterPro" id="IPR004358">
    <property type="entry name" value="Sig_transdc_His_kin-like_C"/>
</dbReference>
<keyword evidence="5" id="KW-0547">Nucleotide-binding</keyword>
<dbReference type="Pfam" id="PF02518">
    <property type="entry name" value="HATPase_c"/>
    <property type="match status" value="1"/>
</dbReference>
<dbReference type="Gene3D" id="1.10.287.130">
    <property type="match status" value="1"/>
</dbReference>
<evidence type="ECO:0000256" key="7">
    <source>
        <dbReference type="ARBA" id="ARBA00022840"/>
    </source>
</evidence>
<dbReference type="GO" id="GO:0005524">
    <property type="term" value="F:ATP binding"/>
    <property type="evidence" value="ECO:0007669"/>
    <property type="project" value="UniProtKB-KW"/>
</dbReference>
<keyword evidence="3" id="KW-0597">Phosphoprotein</keyword>
<keyword evidence="8" id="KW-0902">Two-component regulatory system</keyword>
<sequence length="493" mass="55097">MLGAHKPLQFVKVLTWTFLILILGTNLMLSVFLSKRAERVLLEKQKEFGLLLAENLSHQIFTRFTLPTIIGYGQISLRVPEQFTRLDQVVRSTIHSFHVREVRIYDPDLRVTYCTDPNLVLRTGLAGEGVKRALTHEEPSFELFSRESGFSAMFKLELKPGSVVMRGFTPLRMERSFGPGAKNPIMGILEFSQDITDDYMAVVNFERLVYSSSIVTSLVLFWLIISILRRVDKISAERQAEKEKLVAELHQQEKLAGMGRMVSGVAHEIRNPLGIIQSSAELVLKKAKADNHPHTRIIEAIYDESRRLSRTVNEFLDYARPRQPRKDEVDLCRILEQACVFLERECEDKGIRMAHSCPEGTLVLGDRDLLYRAVYNVLGNAMQAMPEGGAIEVDVLASPAADGDDARPTLTLRVRDSGPGFDEKNLDKFKDPFFSTKDTGTGLGLAIVTSIVESHGGQVTLKNHPEGGAVVELTLPCPDKGETAPAPVRQDAQ</sequence>
<organism evidence="11 12">
    <name type="scientific">Humidesulfovibrio mexicanus</name>
    <dbReference type="NCBI Taxonomy" id="147047"/>
    <lineage>
        <taxon>Bacteria</taxon>
        <taxon>Pseudomonadati</taxon>
        <taxon>Thermodesulfobacteriota</taxon>
        <taxon>Desulfovibrionia</taxon>
        <taxon>Desulfovibrionales</taxon>
        <taxon>Desulfovibrionaceae</taxon>
        <taxon>Humidesulfovibrio</taxon>
    </lineage>
</organism>
<dbReference type="PANTHER" id="PTHR43065">
    <property type="entry name" value="SENSOR HISTIDINE KINASE"/>
    <property type="match status" value="1"/>
</dbReference>
<dbReference type="PRINTS" id="PR00344">
    <property type="entry name" value="BCTRLSENSOR"/>
</dbReference>
<feature type="domain" description="Histidine kinase" evidence="10">
    <location>
        <begin position="264"/>
        <end position="479"/>
    </location>
</feature>
<dbReference type="EMBL" id="FZOC01000008">
    <property type="protein sequence ID" value="SNS20484.1"/>
    <property type="molecule type" value="Genomic_DNA"/>
</dbReference>
<name>A0A239CLV1_9BACT</name>
<keyword evidence="9" id="KW-1133">Transmembrane helix</keyword>
<dbReference type="AlphaFoldDB" id="A0A239CLV1"/>
<dbReference type="Gene3D" id="3.30.565.10">
    <property type="entry name" value="Histidine kinase-like ATPase, C-terminal domain"/>
    <property type="match status" value="1"/>
</dbReference>
<dbReference type="InterPro" id="IPR036890">
    <property type="entry name" value="HATPase_C_sf"/>
</dbReference>
<evidence type="ECO:0000256" key="1">
    <source>
        <dbReference type="ARBA" id="ARBA00000085"/>
    </source>
</evidence>
<feature type="transmembrane region" description="Helical" evidence="9">
    <location>
        <begin position="208"/>
        <end position="228"/>
    </location>
</feature>
<dbReference type="InterPro" id="IPR036097">
    <property type="entry name" value="HisK_dim/P_sf"/>
</dbReference>